<keyword evidence="1" id="KW-0449">Lipoprotein</keyword>
<dbReference type="RefSeq" id="WP_243359571.1">
    <property type="nucleotide sequence ID" value="NZ_JALGBH010000001.1"/>
</dbReference>
<accession>A0ABS9ZU54</accession>
<evidence type="ECO:0000313" key="2">
    <source>
        <dbReference type="Proteomes" id="UP001165460"/>
    </source>
</evidence>
<gene>
    <name evidence="1" type="ORF">MMF97_04165</name>
</gene>
<organism evidence="1 2">
    <name type="scientific">Pedobacter montanisoli</name>
    <dbReference type="NCBI Taxonomy" id="2923277"/>
    <lineage>
        <taxon>Bacteria</taxon>
        <taxon>Pseudomonadati</taxon>
        <taxon>Bacteroidota</taxon>
        <taxon>Sphingobacteriia</taxon>
        <taxon>Sphingobacteriales</taxon>
        <taxon>Sphingobacteriaceae</taxon>
        <taxon>Pedobacter</taxon>
    </lineage>
</organism>
<comment type="caution">
    <text evidence="1">The sequence shown here is derived from an EMBL/GenBank/DDBJ whole genome shotgun (WGS) entry which is preliminary data.</text>
</comment>
<dbReference type="CDD" id="cd08977">
    <property type="entry name" value="SusD"/>
    <property type="match status" value="1"/>
</dbReference>
<sequence>MKKTFAKILLISTILAGTGCKKWLDVNKNPNAPDVVAPNLYLGPMMTNFVFSQQIDGRYTGKYAQFWSQTTTNDTWDRHGYLFTTADYAAEQWRTVYWLMGYNLIDMMTLSEQQQRWDLLGIGYVLKAWGWLNLTTFHGELIIKQAFDTSLKTFDYDSQEVVYDEIIRLLDLAIENLKKTDGKVDAAFIGTADNVYNGNREKWLKLAYGLKATALNHLSNKTGKYKPDDIITAVDNSFTSNADDAKFKFSGVANGSKNYLSPDRDNFTLVRHTNFFLNLLNGNQNGGVTDPRLSRLIFKSTDGGYYGINPTYGTTGLTTNQIPKTIWGTTVSGIDLPGNYVFNAKSSFPLLTYAQLQFVKAEAAFLKGDKVTALGAYKKGIAAHMDFVNTANAESANPGVTQISATEKSDFLASAVVPTNPNNLKLGDIMTQKYIVQWGWAFNEAWTDLRRYHYTDLEPGSATDEVFRGFTIPEASKLFEANEGNPVYRVRPRYNSEWIWNLESLKKLGGDKLNYHTKIMWIFEKN</sequence>
<proteinExistence type="predicted"/>
<dbReference type="SUPFAM" id="SSF48452">
    <property type="entry name" value="TPR-like"/>
    <property type="match status" value="1"/>
</dbReference>
<evidence type="ECO:0000313" key="1">
    <source>
        <dbReference type="EMBL" id="MCJ0741897.1"/>
    </source>
</evidence>
<dbReference type="InterPro" id="IPR041662">
    <property type="entry name" value="SusD-like_2"/>
</dbReference>
<reference evidence="1" key="1">
    <citation type="submission" date="2022-03" db="EMBL/GenBank/DDBJ databases">
        <authorList>
            <person name="Woo C.Y."/>
        </authorList>
    </citation>
    <scope>NUCLEOTIDE SEQUENCE</scope>
    <source>
        <strain evidence="1">CYS-01</strain>
    </source>
</reference>
<dbReference type="Gene3D" id="1.25.40.390">
    <property type="match status" value="1"/>
</dbReference>
<dbReference type="EMBL" id="JALGBH010000001">
    <property type="protein sequence ID" value="MCJ0741897.1"/>
    <property type="molecule type" value="Genomic_DNA"/>
</dbReference>
<dbReference type="InterPro" id="IPR011990">
    <property type="entry name" value="TPR-like_helical_dom_sf"/>
</dbReference>
<keyword evidence="2" id="KW-1185">Reference proteome</keyword>
<name>A0ABS9ZU54_9SPHI</name>
<protein>
    <submittedName>
        <fullName evidence="1">SusD/RagB family nutrient-binding outer membrane lipoprotein</fullName>
    </submittedName>
</protein>
<dbReference type="Proteomes" id="UP001165460">
    <property type="component" value="Unassembled WGS sequence"/>
</dbReference>
<dbReference type="Pfam" id="PF12771">
    <property type="entry name" value="SusD-like_2"/>
    <property type="match status" value="1"/>
</dbReference>
<dbReference type="PROSITE" id="PS51257">
    <property type="entry name" value="PROKAR_LIPOPROTEIN"/>
    <property type="match status" value="1"/>
</dbReference>